<gene>
    <name evidence="1" type="ORF">A5685_10285</name>
</gene>
<reference evidence="1 2" key="1">
    <citation type="submission" date="2016-06" db="EMBL/GenBank/DDBJ databases">
        <authorList>
            <person name="Kjaerup R.B."/>
            <person name="Dalgaard T.S."/>
            <person name="Juul-Madsen H.R."/>
        </authorList>
    </citation>
    <scope>NUCLEOTIDE SEQUENCE [LARGE SCALE GENOMIC DNA]</scope>
    <source>
        <strain evidence="1 2">E2464</strain>
    </source>
</reference>
<sequence length="141" mass="15406">MRSNMRLARVIAVLVVSAGLVACGGSKTELQLVVQENYQVLQRFTISQLQQLPQLEVATPQSHGAQVQKGPRVRSILDAAGATGVIRVRVEGRDPAQTLTAAQLDDQTILGFTKRNTLKLTGEKLGRDQWVRDVTHLVVNP</sequence>
<name>A0A1A2RVQ6_9MYCO</name>
<protein>
    <submittedName>
        <fullName evidence="1">Uncharacterized protein</fullName>
    </submittedName>
</protein>
<dbReference type="PROSITE" id="PS51257">
    <property type="entry name" value="PROKAR_LIPOPROTEIN"/>
    <property type="match status" value="1"/>
</dbReference>
<dbReference type="AlphaFoldDB" id="A0A1A2RVQ6"/>
<evidence type="ECO:0000313" key="2">
    <source>
        <dbReference type="Proteomes" id="UP000093861"/>
    </source>
</evidence>
<dbReference type="Proteomes" id="UP000093861">
    <property type="component" value="Unassembled WGS sequence"/>
</dbReference>
<comment type="caution">
    <text evidence="1">The sequence shown here is derived from an EMBL/GenBank/DDBJ whole genome shotgun (WGS) entry which is preliminary data.</text>
</comment>
<organism evidence="1 2">
    <name type="scientific">Mycobacterium colombiense</name>
    <dbReference type="NCBI Taxonomy" id="339268"/>
    <lineage>
        <taxon>Bacteria</taxon>
        <taxon>Bacillati</taxon>
        <taxon>Actinomycetota</taxon>
        <taxon>Actinomycetes</taxon>
        <taxon>Mycobacteriales</taxon>
        <taxon>Mycobacteriaceae</taxon>
        <taxon>Mycobacterium</taxon>
        <taxon>Mycobacterium avium complex (MAC)</taxon>
    </lineage>
</organism>
<evidence type="ECO:0000313" key="1">
    <source>
        <dbReference type="EMBL" id="OBH55825.1"/>
    </source>
</evidence>
<proteinExistence type="predicted"/>
<dbReference type="EMBL" id="LZJS01000133">
    <property type="protein sequence ID" value="OBH55825.1"/>
    <property type="molecule type" value="Genomic_DNA"/>
</dbReference>
<accession>A0A1A2RVQ6</accession>